<evidence type="ECO:0000313" key="2">
    <source>
        <dbReference type="Proteomes" id="UP000259030"/>
    </source>
</evidence>
<protein>
    <submittedName>
        <fullName evidence="1">Uncharacterized protein</fullName>
    </submittedName>
</protein>
<gene>
    <name evidence="1" type="ORF">DFI_07675</name>
</gene>
<dbReference type="EMBL" id="CP021081">
    <property type="protein sequence ID" value="ASN80891.1"/>
    <property type="molecule type" value="Genomic_DNA"/>
</dbReference>
<dbReference type="RefSeq" id="WP_027461655.1">
    <property type="nucleotide sequence ID" value="NZ_CP021081.1"/>
</dbReference>
<dbReference type="Proteomes" id="UP000259030">
    <property type="component" value="Chromosome"/>
</dbReference>
<organism evidence="1 2">
    <name type="scientific">Deinococcus ficus</name>
    <dbReference type="NCBI Taxonomy" id="317577"/>
    <lineage>
        <taxon>Bacteria</taxon>
        <taxon>Thermotogati</taxon>
        <taxon>Deinococcota</taxon>
        <taxon>Deinococci</taxon>
        <taxon>Deinococcales</taxon>
        <taxon>Deinococcaceae</taxon>
        <taxon>Deinococcus</taxon>
    </lineage>
</organism>
<dbReference type="KEGG" id="dfc:DFI_07675"/>
<name>A0A221SW97_9DEIO</name>
<sequence length="164" mass="18612">MAAPHQPMPWPVPTPGAPLHALTIPEPLASATLDCGRDVDSRPWHAAPHHTAQARRLLNQPLLIHAGSRFERHWNDWVYRHGGQRYWPTTVTPSAVIGVVTLAAVDEYSESAWYEPGRIALTFRHPMRFDVPIPVRGQQGLWVPDVLVQERVRRQMQFQLSRAS</sequence>
<dbReference type="STRING" id="317577.GCA_000419625_02383"/>
<accession>A0A221SW97</accession>
<reference evidence="1 2" key="1">
    <citation type="submission" date="2017-05" db="EMBL/GenBank/DDBJ databases">
        <title>The complete genome sequence of Deinococcus ficus isolated from the rhizosphere of the Ficus religiosa L. in Taiwan.</title>
        <authorList>
            <person name="Wu K.-M."/>
            <person name="Liao T.-L."/>
            <person name="Liu Y.-M."/>
            <person name="Young C.-C."/>
            <person name="Tsai S.-F."/>
        </authorList>
    </citation>
    <scope>NUCLEOTIDE SEQUENCE [LARGE SCALE GENOMIC DNA]</scope>
    <source>
        <strain evidence="1 2">CC-FR2-10</strain>
    </source>
</reference>
<evidence type="ECO:0000313" key="1">
    <source>
        <dbReference type="EMBL" id="ASN80891.1"/>
    </source>
</evidence>
<keyword evidence="2" id="KW-1185">Reference proteome</keyword>
<dbReference type="InterPro" id="IPR015947">
    <property type="entry name" value="PUA-like_sf"/>
</dbReference>
<dbReference type="SUPFAM" id="SSF88697">
    <property type="entry name" value="PUA domain-like"/>
    <property type="match status" value="1"/>
</dbReference>
<dbReference type="AlphaFoldDB" id="A0A221SW97"/>
<proteinExistence type="predicted"/>